<dbReference type="SUPFAM" id="SSF51126">
    <property type="entry name" value="Pectin lyase-like"/>
    <property type="match status" value="1"/>
</dbReference>
<evidence type="ECO:0000313" key="5">
    <source>
        <dbReference type="Proteomes" id="UP000031518"/>
    </source>
</evidence>
<dbReference type="InterPro" id="IPR011050">
    <property type="entry name" value="Pectin_lyase_fold/virulence"/>
</dbReference>
<organism evidence="4 5">
    <name type="scientific">Pyrinomonas methylaliphatogenes</name>
    <dbReference type="NCBI Taxonomy" id="454194"/>
    <lineage>
        <taxon>Bacteria</taxon>
        <taxon>Pseudomonadati</taxon>
        <taxon>Acidobacteriota</taxon>
        <taxon>Blastocatellia</taxon>
        <taxon>Blastocatellales</taxon>
        <taxon>Pyrinomonadaceae</taxon>
        <taxon>Pyrinomonas</taxon>
    </lineage>
</organism>
<reference evidence="4 5" key="2">
    <citation type="submission" date="2015-01" db="EMBL/GenBank/DDBJ databases">
        <title>Complete genome sequence of Pyrinomonas methylaliphatogenes type strain K22T.</title>
        <authorList>
            <person name="Lee K.C.Y."/>
            <person name="Power J.F."/>
            <person name="Dunfield P.F."/>
            <person name="Morgan X.C."/>
            <person name="Huttenhower C."/>
            <person name="Stott M.B."/>
        </authorList>
    </citation>
    <scope>NUCLEOTIDE SEQUENCE [LARGE SCALE GENOMIC DNA]</scope>
    <source>
        <strain evidence="4 5">K22</strain>
    </source>
</reference>
<dbReference type="EMBL" id="CBXV010000003">
    <property type="protein sequence ID" value="CDM64751.1"/>
    <property type="molecule type" value="Genomic_DNA"/>
</dbReference>
<gene>
    <name evidence="4" type="ORF">PYK22_00746</name>
</gene>
<accession>A0A0B6WUQ0</accession>
<proteinExistence type="predicted"/>
<dbReference type="InterPro" id="IPR012334">
    <property type="entry name" value="Pectin_lyas_fold"/>
</dbReference>
<dbReference type="PANTHER" id="PTHR31339:SF9">
    <property type="entry name" value="PLASMIN AND FIBRONECTIN-BINDING PROTEIN A"/>
    <property type="match status" value="1"/>
</dbReference>
<dbReference type="InterPro" id="IPR039448">
    <property type="entry name" value="Beta_helix"/>
</dbReference>
<dbReference type="SMART" id="SM00710">
    <property type="entry name" value="PbH1"/>
    <property type="match status" value="7"/>
</dbReference>
<feature type="domain" description="Right handed beta helix" evidence="3">
    <location>
        <begin position="197"/>
        <end position="295"/>
    </location>
</feature>
<dbReference type="InterPro" id="IPR006626">
    <property type="entry name" value="PbH1"/>
</dbReference>
<dbReference type="PANTHER" id="PTHR31339">
    <property type="entry name" value="PECTIN LYASE-RELATED"/>
    <property type="match status" value="1"/>
</dbReference>
<evidence type="ECO:0000313" key="4">
    <source>
        <dbReference type="EMBL" id="CDM64751.1"/>
    </source>
</evidence>
<dbReference type="Pfam" id="PF13229">
    <property type="entry name" value="Beta_helix"/>
    <property type="match status" value="1"/>
</dbReference>
<keyword evidence="5" id="KW-1185">Reference proteome</keyword>
<dbReference type="InterPro" id="IPR051801">
    <property type="entry name" value="GH28_Enzymes"/>
</dbReference>
<dbReference type="InterPro" id="IPR024535">
    <property type="entry name" value="RHGA/B-epi-like_pectate_lyase"/>
</dbReference>
<evidence type="ECO:0000259" key="2">
    <source>
        <dbReference type="Pfam" id="PF12708"/>
    </source>
</evidence>
<dbReference type="Pfam" id="PF12708">
    <property type="entry name" value="Pect-lyase_RHGA_epim"/>
    <property type="match status" value="1"/>
</dbReference>
<dbReference type="AlphaFoldDB" id="A0A0B6WUQ0"/>
<reference evidence="4 5" key="1">
    <citation type="submission" date="2013-12" db="EMBL/GenBank/DDBJ databases">
        <authorList>
            <person name="Stott M."/>
        </authorList>
    </citation>
    <scope>NUCLEOTIDE SEQUENCE [LARGE SCALE GENOMIC DNA]</scope>
    <source>
        <strain evidence="4 5">K22</strain>
    </source>
</reference>
<feature type="region of interest" description="Disordered" evidence="1">
    <location>
        <begin position="163"/>
        <end position="184"/>
    </location>
</feature>
<evidence type="ECO:0000259" key="3">
    <source>
        <dbReference type="Pfam" id="PF13229"/>
    </source>
</evidence>
<dbReference type="STRING" id="454194.PYK22_00746"/>
<sequence>MKRSWCHWLLMFGFFVSYSAAFSERKVSSGQLERAMVYDVRAFGAKGDGKALDSPAINRAIEAAAQAGGGTVYFPAGTYRSFSIRLKSNIALYLDHGAVILAADPRDGDGKYDDPEPNPWDQYQDFGHSHWHNSLIWGEGVANVSILGPGLIWGKGLVRSGNQSRSREQNEALRAAPSGGPFGYPNPRDAVEPGWGNKAISLKLCRNVTIRDVSILHGGHFAILATGVDNLTIDNVKIDTNRDGIDIDCCRNVRVSNCSVNSPFDDGICLKSSYALGFARATENVTITNCQVSGYDEGTFLDGTFKRDDRGYSLGNPTGRIKFGTESNGGFKNITIANCVFDYSRGLALETVDGGALEDVTIANITMRDVTNSPIFLRLGARLRGPKGTAVGALRRVIISNVVVYNADPRYSSIISGIPNHAIEDVTLNAIRIYYRGGGTREQATLEPPENEQAYPEPAMFGVIPAYGFFIRHVKGIKMNDVEVQYLQEDLRPPFILDDVKDATFIFVRALRAADVPTFVLKNVEDFNTHECREVPDVKAKRATLERL</sequence>
<name>A0A0B6WUQ0_9BACT</name>
<evidence type="ECO:0000256" key="1">
    <source>
        <dbReference type="SAM" id="MobiDB-lite"/>
    </source>
</evidence>
<protein>
    <submittedName>
        <fullName evidence="4">Endopolygalacturonase</fullName>
    </submittedName>
</protein>
<dbReference type="Gene3D" id="2.160.20.10">
    <property type="entry name" value="Single-stranded right-handed beta-helix, Pectin lyase-like"/>
    <property type="match status" value="1"/>
</dbReference>
<dbReference type="Proteomes" id="UP000031518">
    <property type="component" value="Unassembled WGS sequence"/>
</dbReference>
<feature type="domain" description="Rhamnogalacturonase A/B/Epimerase-like pectate lyase" evidence="2">
    <location>
        <begin position="39"/>
        <end position="92"/>
    </location>
</feature>